<feature type="compositionally biased region" description="Low complexity" evidence="1">
    <location>
        <begin position="98"/>
        <end position="109"/>
    </location>
</feature>
<evidence type="ECO:0000313" key="3">
    <source>
        <dbReference type="WBParaSite" id="ACRNAN_Path_1121.g4330.t1"/>
    </source>
</evidence>
<evidence type="ECO:0000256" key="1">
    <source>
        <dbReference type="SAM" id="MobiDB-lite"/>
    </source>
</evidence>
<accession>A0A914BVY2</accession>
<feature type="compositionally biased region" description="Polar residues" evidence="1">
    <location>
        <begin position="1"/>
        <end position="27"/>
    </location>
</feature>
<dbReference type="AlphaFoldDB" id="A0A914BVY2"/>
<name>A0A914BVY2_9BILA</name>
<feature type="compositionally biased region" description="Basic residues" evidence="1">
    <location>
        <begin position="391"/>
        <end position="403"/>
    </location>
</feature>
<evidence type="ECO:0000313" key="2">
    <source>
        <dbReference type="Proteomes" id="UP000887540"/>
    </source>
</evidence>
<dbReference type="WBParaSite" id="ACRNAN_Path_1121.g4330.t1">
    <property type="protein sequence ID" value="ACRNAN_Path_1121.g4330.t1"/>
    <property type="gene ID" value="ACRNAN_Path_1121.g4330"/>
</dbReference>
<keyword evidence="2" id="KW-1185">Reference proteome</keyword>
<reference evidence="3" key="1">
    <citation type="submission" date="2022-11" db="UniProtKB">
        <authorList>
            <consortium name="WormBaseParasite"/>
        </authorList>
    </citation>
    <scope>IDENTIFICATION</scope>
</reference>
<protein>
    <submittedName>
        <fullName evidence="3">Uncharacterized protein</fullName>
    </submittedName>
</protein>
<sequence length="579" mass="64360">MTQQQQNHLQSNNGTMISNQNTASHPGQQFQQVQQIYRQQSQQQLFATQPQQQTRQVIVHQQAPQNVTGQATMISQVPSSHTEHNMPANAHAHSRYQPQMMNPRQPQPMTSMPQDYRQRSDNQQMAAMQAHQQSLQRSQSYQPSMGTGGTVQLQVQQISQPTSQQHIPSTHTIVVSQQQPQISIQNMPQQMPQIHQQQQQHSKQFMPVNQSLMQNQNVQMSQQQQQQPQMQQMHSQAQQGISHQIQHSISTQNQAFQIQRIASSPRPGNTNASMGQQQTKQVPTQTHLAAALTNPPSNRPEMMQQSTSTTLPQTMHFAHQGAHTSNYGNSTVQQMPAHPVQIRIQQMPVSASTIPQAFEQGAVFASTGQPPIDSSDESDSSVKTIEDKAAKSKKKPAASRKKPPTTTPAPAKKTSNANTAKSTQTKAKVEIVNLPSTSTSVKLEPSIMDTTSNIDTTKAYGQAATPRSLSNDAQPFMIKRETIGSPPSKPKFIQNGLRCAFIQDGMESDQSDGHGTPSYLRVKPRQRPPHSVRQCSALYHCAQTKFKTRPWHGTPAPSYASLRCAEQLTQQDKIEQPPT</sequence>
<feature type="region of interest" description="Disordered" evidence="1">
    <location>
        <begin position="507"/>
        <end position="531"/>
    </location>
</feature>
<feature type="region of interest" description="Disordered" evidence="1">
    <location>
        <begin position="1"/>
        <end position="35"/>
    </location>
</feature>
<feature type="compositionally biased region" description="Polar residues" evidence="1">
    <location>
        <begin position="416"/>
        <end position="425"/>
    </location>
</feature>
<feature type="region of interest" description="Disordered" evidence="1">
    <location>
        <begin position="366"/>
        <end position="425"/>
    </location>
</feature>
<organism evidence="2 3">
    <name type="scientific">Acrobeloides nanus</name>
    <dbReference type="NCBI Taxonomy" id="290746"/>
    <lineage>
        <taxon>Eukaryota</taxon>
        <taxon>Metazoa</taxon>
        <taxon>Ecdysozoa</taxon>
        <taxon>Nematoda</taxon>
        <taxon>Chromadorea</taxon>
        <taxon>Rhabditida</taxon>
        <taxon>Tylenchina</taxon>
        <taxon>Cephalobomorpha</taxon>
        <taxon>Cephaloboidea</taxon>
        <taxon>Cephalobidae</taxon>
        <taxon>Acrobeloides</taxon>
    </lineage>
</organism>
<proteinExistence type="predicted"/>
<feature type="region of interest" description="Disordered" evidence="1">
    <location>
        <begin position="98"/>
        <end position="124"/>
    </location>
</feature>
<dbReference type="Proteomes" id="UP000887540">
    <property type="component" value="Unplaced"/>
</dbReference>
<feature type="region of interest" description="Disordered" evidence="1">
    <location>
        <begin position="216"/>
        <end position="253"/>
    </location>
</feature>